<protein>
    <submittedName>
        <fullName evidence="6">Tetraspanin family-domain-containing protein</fullName>
    </submittedName>
</protein>
<keyword evidence="2 5" id="KW-0812">Transmembrane</keyword>
<evidence type="ECO:0000256" key="1">
    <source>
        <dbReference type="ARBA" id="ARBA00004141"/>
    </source>
</evidence>
<organism evidence="6 7">
    <name type="scientific">Catenaria anguillulae PL171</name>
    <dbReference type="NCBI Taxonomy" id="765915"/>
    <lineage>
        <taxon>Eukaryota</taxon>
        <taxon>Fungi</taxon>
        <taxon>Fungi incertae sedis</taxon>
        <taxon>Blastocladiomycota</taxon>
        <taxon>Blastocladiomycetes</taxon>
        <taxon>Blastocladiales</taxon>
        <taxon>Catenariaceae</taxon>
        <taxon>Catenaria</taxon>
    </lineage>
</organism>
<name>A0A1Y2HQE7_9FUNG</name>
<proteinExistence type="predicted"/>
<accession>A0A1Y2HQE7</accession>
<feature type="transmembrane region" description="Helical" evidence="5">
    <location>
        <begin position="207"/>
        <end position="230"/>
    </location>
</feature>
<dbReference type="SUPFAM" id="SSF48652">
    <property type="entry name" value="Tetraspanin"/>
    <property type="match status" value="1"/>
</dbReference>
<dbReference type="PANTHER" id="PTHR19282">
    <property type="entry name" value="TETRASPANIN"/>
    <property type="match status" value="1"/>
</dbReference>
<evidence type="ECO:0000256" key="4">
    <source>
        <dbReference type="ARBA" id="ARBA00023136"/>
    </source>
</evidence>
<dbReference type="STRING" id="765915.A0A1Y2HQE7"/>
<dbReference type="OrthoDB" id="71600at2759"/>
<sequence length="340" mass="35999">MPNRTDQPPAGASGTSAATQPRYERDYDLHHLLSFQSTKWAVFGIAALTSLSGLAILVLGIYTLSNTTSTLGDRTLPVLMLIVGALVFLISLGGVTGTVTYSRPMLYTFLVGLLVLVTSELVLGIVALANEGAVDNALDDAWQRAYDAHPRIIRDIQEQYGCCGFRYTTDRAVPKTSPDACLKSVEFGYQTSCYRSLVGGYRKAQNAVGVTCIVLAGVQLVAVFLSYMMLQHLPKTHHTGSWWHSGSGDNAAERQHLIACDAYGNPIYARIDEPVVGGRDYNYYGGTYRTGGYGPQQQQVPSVVVMPAGETGGMGGAGFGAHPGDSGVVGGGGTATSTSG</sequence>
<dbReference type="EMBL" id="MCFL01000015">
    <property type="protein sequence ID" value="ORZ36826.1"/>
    <property type="molecule type" value="Genomic_DNA"/>
</dbReference>
<gene>
    <name evidence="6" type="ORF">BCR44DRAFT_245283</name>
</gene>
<evidence type="ECO:0000256" key="2">
    <source>
        <dbReference type="ARBA" id="ARBA00022692"/>
    </source>
</evidence>
<evidence type="ECO:0000313" key="6">
    <source>
        <dbReference type="EMBL" id="ORZ36826.1"/>
    </source>
</evidence>
<dbReference type="PRINTS" id="PR00259">
    <property type="entry name" value="TMFOUR"/>
</dbReference>
<comment type="subcellular location">
    <subcellularLocation>
        <location evidence="1">Membrane</location>
        <topology evidence="1">Multi-pass membrane protein</topology>
    </subcellularLocation>
</comment>
<dbReference type="Pfam" id="PF00335">
    <property type="entry name" value="Tetraspanin"/>
    <property type="match status" value="1"/>
</dbReference>
<evidence type="ECO:0000313" key="7">
    <source>
        <dbReference type="Proteomes" id="UP000193411"/>
    </source>
</evidence>
<dbReference type="InterPro" id="IPR018499">
    <property type="entry name" value="Tetraspanin/Peripherin"/>
</dbReference>
<evidence type="ECO:0000256" key="3">
    <source>
        <dbReference type="ARBA" id="ARBA00022989"/>
    </source>
</evidence>
<comment type="caution">
    <text evidence="6">The sequence shown here is derived from an EMBL/GenBank/DDBJ whole genome shotgun (WGS) entry which is preliminary data.</text>
</comment>
<dbReference type="AlphaFoldDB" id="A0A1Y2HQE7"/>
<dbReference type="GO" id="GO:0016020">
    <property type="term" value="C:membrane"/>
    <property type="evidence" value="ECO:0007669"/>
    <property type="project" value="UniProtKB-SubCell"/>
</dbReference>
<reference evidence="6 7" key="1">
    <citation type="submission" date="2016-07" db="EMBL/GenBank/DDBJ databases">
        <title>Pervasive Adenine N6-methylation of Active Genes in Fungi.</title>
        <authorList>
            <consortium name="DOE Joint Genome Institute"/>
            <person name="Mondo S.J."/>
            <person name="Dannebaum R.O."/>
            <person name="Kuo R.C."/>
            <person name="Labutti K."/>
            <person name="Haridas S."/>
            <person name="Kuo A."/>
            <person name="Salamov A."/>
            <person name="Ahrendt S.R."/>
            <person name="Lipzen A."/>
            <person name="Sullivan W."/>
            <person name="Andreopoulos W.B."/>
            <person name="Clum A."/>
            <person name="Lindquist E."/>
            <person name="Daum C."/>
            <person name="Ramamoorthy G.K."/>
            <person name="Gryganskyi A."/>
            <person name="Culley D."/>
            <person name="Magnuson J.K."/>
            <person name="James T.Y."/>
            <person name="O'Malley M.A."/>
            <person name="Stajich J.E."/>
            <person name="Spatafora J.W."/>
            <person name="Visel A."/>
            <person name="Grigoriev I.V."/>
        </authorList>
    </citation>
    <scope>NUCLEOTIDE SEQUENCE [LARGE SCALE GENOMIC DNA]</scope>
    <source>
        <strain evidence="6 7">PL171</strain>
    </source>
</reference>
<keyword evidence="7" id="KW-1185">Reference proteome</keyword>
<evidence type="ECO:0000256" key="5">
    <source>
        <dbReference type="SAM" id="Phobius"/>
    </source>
</evidence>
<feature type="transmembrane region" description="Helical" evidence="5">
    <location>
        <begin position="76"/>
        <end position="95"/>
    </location>
</feature>
<keyword evidence="3 5" id="KW-1133">Transmembrane helix</keyword>
<dbReference type="Proteomes" id="UP000193411">
    <property type="component" value="Unassembled WGS sequence"/>
</dbReference>
<feature type="transmembrane region" description="Helical" evidence="5">
    <location>
        <begin position="107"/>
        <end position="129"/>
    </location>
</feature>
<feature type="transmembrane region" description="Helical" evidence="5">
    <location>
        <begin position="40"/>
        <end position="64"/>
    </location>
</feature>
<keyword evidence="4 5" id="KW-0472">Membrane</keyword>
<dbReference type="InterPro" id="IPR008952">
    <property type="entry name" value="Tetraspanin_EC2_sf"/>
</dbReference>